<evidence type="ECO:0000313" key="4">
    <source>
        <dbReference type="Proteomes" id="UP001497497"/>
    </source>
</evidence>
<dbReference type="AlphaFoldDB" id="A0AAV2HUP5"/>
<feature type="chain" id="PRO_5043864335" evidence="2">
    <location>
        <begin position="35"/>
        <end position="406"/>
    </location>
</feature>
<keyword evidence="1 2" id="KW-0732">Signal</keyword>
<proteinExistence type="predicted"/>
<dbReference type="Proteomes" id="UP001497497">
    <property type="component" value="Unassembled WGS sequence"/>
</dbReference>
<gene>
    <name evidence="3" type="ORF">GSLYS_00010309001</name>
</gene>
<protein>
    <submittedName>
        <fullName evidence="3">Uncharacterized protein</fullName>
    </submittedName>
</protein>
<evidence type="ECO:0000313" key="3">
    <source>
        <dbReference type="EMBL" id="CAL1536396.1"/>
    </source>
</evidence>
<dbReference type="PANTHER" id="PTHR33562">
    <property type="entry name" value="ATILLA, ISOFORM B-RELATED-RELATED"/>
    <property type="match status" value="1"/>
</dbReference>
<keyword evidence="4" id="KW-1185">Reference proteome</keyword>
<organism evidence="3 4">
    <name type="scientific">Lymnaea stagnalis</name>
    <name type="common">Great pond snail</name>
    <name type="synonym">Helix stagnalis</name>
    <dbReference type="NCBI Taxonomy" id="6523"/>
    <lineage>
        <taxon>Eukaryota</taxon>
        <taxon>Metazoa</taxon>
        <taxon>Spiralia</taxon>
        <taxon>Lophotrochozoa</taxon>
        <taxon>Mollusca</taxon>
        <taxon>Gastropoda</taxon>
        <taxon>Heterobranchia</taxon>
        <taxon>Euthyneura</taxon>
        <taxon>Panpulmonata</taxon>
        <taxon>Hygrophila</taxon>
        <taxon>Lymnaeoidea</taxon>
        <taxon>Lymnaeidae</taxon>
        <taxon>Lymnaea</taxon>
    </lineage>
</organism>
<dbReference type="InterPro" id="IPR050975">
    <property type="entry name" value="Sleep_regulator"/>
</dbReference>
<comment type="caution">
    <text evidence="3">The sequence shown here is derived from an EMBL/GenBank/DDBJ whole genome shotgun (WGS) entry which is preliminary data.</text>
</comment>
<evidence type="ECO:0000256" key="1">
    <source>
        <dbReference type="ARBA" id="ARBA00022729"/>
    </source>
</evidence>
<accession>A0AAV2HUP5</accession>
<evidence type="ECO:0000256" key="2">
    <source>
        <dbReference type="SAM" id="SignalP"/>
    </source>
</evidence>
<sequence length="406" mass="44505">MFCMASGFVHVFNAMSVRVCCIVAILSIAKFATGAYNNQCFQCTNYGGGQSYTKCARNESADIRWAYYGPCDGPCFYRGDANNNDLIVRGCAASLGTVPSQLPPDGCYVWNGAIFCVCWTPLCNMAKLPDKSSGVSLDAHLSDVVEPIPEDGVLRCFQCLNYNDKGDYFPQCPKDARVNAQTVFSGNCTGACFTRSFKDNTTRVARGCTDSQYGLPYPLPKDGCYDWDGDVWCLCTTPKCNGIALGMSSGQELDAHLDSIVENIVEEDGINRCYQCINYDSDGNYYKQCPKDARVRNAFLGPCNGTCFIRSYDYDPRLVARGCTDTQYNLPNPLPPDGCYKYYSEVWCVCSTSRCNGVALGKPLDVEFDAHLNHGGSGTSHSRLLQASTPVLVCSLLLHLKLTHSP</sequence>
<dbReference type="EMBL" id="CAXITT010000228">
    <property type="protein sequence ID" value="CAL1536396.1"/>
    <property type="molecule type" value="Genomic_DNA"/>
</dbReference>
<name>A0AAV2HUP5_LYMST</name>
<feature type="signal peptide" evidence="2">
    <location>
        <begin position="1"/>
        <end position="34"/>
    </location>
</feature>
<reference evidence="3 4" key="1">
    <citation type="submission" date="2024-04" db="EMBL/GenBank/DDBJ databases">
        <authorList>
            <consortium name="Genoscope - CEA"/>
            <person name="William W."/>
        </authorList>
    </citation>
    <scope>NUCLEOTIDE SEQUENCE [LARGE SCALE GENOMIC DNA]</scope>
</reference>